<dbReference type="SUPFAM" id="SSF50494">
    <property type="entry name" value="Trypsin-like serine proteases"/>
    <property type="match status" value="1"/>
</dbReference>
<reference evidence="7 8" key="1">
    <citation type="submission" date="2020-07" db="EMBL/GenBank/DDBJ databases">
        <title>Sequencing the genomes of 1000 actinobacteria strains.</title>
        <authorList>
            <person name="Klenk H.-P."/>
        </authorList>
    </citation>
    <scope>NUCLEOTIDE SEQUENCE [LARGE SCALE GENOMIC DNA]</scope>
    <source>
        <strain evidence="7 8">DSM 26341</strain>
    </source>
</reference>
<dbReference type="InterPro" id="IPR036034">
    <property type="entry name" value="PDZ_sf"/>
</dbReference>
<dbReference type="Proteomes" id="UP000539111">
    <property type="component" value="Unassembled WGS sequence"/>
</dbReference>
<dbReference type="InterPro" id="IPR001940">
    <property type="entry name" value="Peptidase_S1C"/>
</dbReference>
<dbReference type="Pfam" id="PF13180">
    <property type="entry name" value="PDZ_2"/>
    <property type="match status" value="1"/>
</dbReference>
<feature type="compositionally biased region" description="Basic residues" evidence="4">
    <location>
        <begin position="63"/>
        <end position="72"/>
    </location>
</feature>
<feature type="compositionally biased region" description="Polar residues" evidence="4">
    <location>
        <begin position="185"/>
        <end position="194"/>
    </location>
</feature>
<dbReference type="PRINTS" id="PR00834">
    <property type="entry name" value="PROTEASES2C"/>
</dbReference>
<dbReference type="PANTHER" id="PTHR43343">
    <property type="entry name" value="PEPTIDASE S12"/>
    <property type="match status" value="1"/>
</dbReference>
<keyword evidence="8" id="KW-1185">Reference proteome</keyword>
<feature type="region of interest" description="Disordered" evidence="4">
    <location>
        <begin position="1"/>
        <end position="72"/>
    </location>
</feature>
<dbReference type="SMART" id="SM00228">
    <property type="entry name" value="PDZ"/>
    <property type="match status" value="1"/>
</dbReference>
<feature type="transmembrane region" description="Helical" evidence="5">
    <location>
        <begin position="73"/>
        <end position="95"/>
    </location>
</feature>
<keyword evidence="5" id="KW-1133">Transmembrane helix</keyword>
<protein>
    <submittedName>
        <fullName evidence="7">S1-C subfamily serine protease</fullName>
    </submittedName>
</protein>
<dbReference type="PANTHER" id="PTHR43343:SF3">
    <property type="entry name" value="PROTEASE DO-LIKE 8, CHLOROPLASTIC"/>
    <property type="match status" value="1"/>
</dbReference>
<keyword evidence="5" id="KW-0472">Membrane</keyword>
<evidence type="ECO:0000256" key="1">
    <source>
        <dbReference type="ARBA" id="ARBA00010541"/>
    </source>
</evidence>
<keyword evidence="2 7" id="KW-0645">Protease</keyword>
<feature type="compositionally biased region" description="Low complexity" evidence="4">
    <location>
        <begin position="23"/>
        <end position="37"/>
    </location>
</feature>
<name>A0A7Z0A912_9MICO</name>
<dbReference type="InterPro" id="IPR009003">
    <property type="entry name" value="Peptidase_S1_PA"/>
</dbReference>
<dbReference type="EMBL" id="JACBZP010000001">
    <property type="protein sequence ID" value="NYI66622.1"/>
    <property type="molecule type" value="Genomic_DNA"/>
</dbReference>
<keyword evidence="5" id="KW-0812">Transmembrane</keyword>
<dbReference type="GO" id="GO:0004252">
    <property type="term" value="F:serine-type endopeptidase activity"/>
    <property type="evidence" value="ECO:0007669"/>
    <property type="project" value="InterPro"/>
</dbReference>
<dbReference type="Gene3D" id="2.40.10.10">
    <property type="entry name" value="Trypsin-like serine proteases"/>
    <property type="match status" value="2"/>
</dbReference>
<evidence type="ECO:0000313" key="8">
    <source>
        <dbReference type="Proteomes" id="UP000539111"/>
    </source>
</evidence>
<evidence type="ECO:0000256" key="2">
    <source>
        <dbReference type="ARBA" id="ARBA00022670"/>
    </source>
</evidence>
<dbReference type="InterPro" id="IPR043504">
    <property type="entry name" value="Peptidase_S1_PA_chymotrypsin"/>
</dbReference>
<dbReference type="GO" id="GO:0006508">
    <property type="term" value="P:proteolysis"/>
    <property type="evidence" value="ECO:0007669"/>
    <property type="project" value="UniProtKB-KW"/>
</dbReference>
<dbReference type="InterPro" id="IPR051201">
    <property type="entry name" value="Chloro_Bact_Ser_Proteases"/>
</dbReference>
<proteinExistence type="inferred from homology"/>
<accession>A0A7Z0A912</accession>
<feature type="compositionally biased region" description="Polar residues" evidence="4">
    <location>
        <begin position="1"/>
        <end position="17"/>
    </location>
</feature>
<evidence type="ECO:0000256" key="3">
    <source>
        <dbReference type="ARBA" id="ARBA00022801"/>
    </source>
</evidence>
<feature type="compositionally biased region" description="Gly residues" evidence="4">
    <location>
        <begin position="116"/>
        <end position="173"/>
    </location>
</feature>
<gene>
    <name evidence="7" type="ORF">BJY26_000928</name>
</gene>
<dbReference type="PROSITE" id="PS50106">
    <property type="entry name" value="PDZ"/>
    <property type="match status" value="1"/>
</dbReference>
<evidence type="ECO:0000256" key="4">
    <source>
        <dbReference type="SAM" id="MobiDB-lite"/>
    </source>
</evidence>
<comment type="similarity">
    <text evidence="1">Belongs to the peptidase S1C family.</text>
</comment>
<dbReference type="AlphaFoldDB" id="A0A7Z0A912"/>
<comment type="caution">
    <text evidence="7">The sequence shown here is derived from an EMBL/GenBank/DDBJ whole genome shotgun (WGS) entry which is preliminary data.</text>
</comment>
<evidence type="ECO:0000256" key="5">
    <source>
        <dbReference type="SAM" id="Phobius"/>
    </source>
</evidence>
<dbReference type="SUPFAM" id="SSF50156">
    <property type="entry name" value="PDZ domain-like"/>
    <property type="match status" value="1"/>
</dbReference>
<keyword evidence="3" id="KW-0378">Hydrolase</keyword>
<sequence length="499" mass="49134">MNDSSQVPPRPSEQPNFGPTPHGNQQINPQQPQGRGPDTFGPQPGPGPYVPSAHPAGPGGAPRAKKSRRHHKAGIAIAASIVAAALVGFGGGYFAGPSHVTVEFGAQAAPNSQGSSGSGSSGQGWTGNGSSGQGSSGQGSSGQGSSGQGSSGGQYGYGGQNGFPGTGQNGGTQNGQSSENGRNGADTSRATKAQSRGIVEITTVLKYEGAKAAGTGMILTSNGEILTNNHVVEGSTSIKATVASTGKTYKARVVGTDKKDDVAVLKLTNASSLKTVRTDTDQVDVGDQVVGIGNAGGTGSLTAAAGKVTALNQQITTMSEGTADSETLAGLIQTSANVQAGDSGGPLVDTDGEVVGMDTAASTNSQTGASTSGYAIPIASALKIADTIESGHETNTVSIGYPAFLGIELGRATGETTGRSSRVDGALVAGVIPSTPAAAAGLQAGDVITQVGNTSIGSAKKLSATLDGYDPGQSAVVHWTDVAGATHQATVTLVNGPVE</sequence>
<organism evidence="7 8">
    <name type="scientific">Spelaeicoccus albus</name>
    <dbReference type="NCBI Taxonomy" id="1280376"/>
    <lineage>
        <taxon>Bacteria</taxon>
        <taxon>Bacillati</taxon>
        <taxon>Actinomycetota</taxon>
        <taxon>Actinomycetes</taxon>
        <taxon>Micrococcales</taxon>
        <taxon>Brevibacteriaceae</taxon>
        <taxon>Spelaeicoccus</taxon>
    </lineage>
</organism>
<dbReference type="Gene3D" id="2.30.42.10">
    <property type="match status" value="1"/>
</dbReference>
<dbReference type="InterPro" id="IPR001478">
    <property type="entry name" value="PDZ"/>
</dbReference>
<evidence type="ECO:0000313" key="7">
    <source>
        <dbReference type="EMBL" id="NYI66622.1"/>
    </source>
</evidence>
<evidence type="ECO:0000259" key="6">
    <source>
        <dbReference type="PROSITE" id="PS50106"/>
    </source>
</evidence>
<dbReference type="Pfam" id="PF13365">
    <property type="entry name" value="Trypsin_2"/>
    <property type="match status" value="1"/>
</dbReference>
<feature type="region of interest" description="Disordered" evidence="4">
    <location>
        <begin position="108"/>
        <end position="194"/>
    </location>
</feature>
<feature type="domain" description="PDZ" evidence="6">
    <location>
        <begin position="400"/>
        <end position="456"/>
    </location>
</feature>